<dbReference type="InterPro" id="IPR011759">
    <property type="entry name" value="Cyt_c_oxidase_su2_TM_dom"/>
</dbReference>
<keyword evidence="3 13" id="KW-0813">Transport</keyword>
<keyword evidence="19" id="KW-1185">Reference proteome</keyword>
<evidence type="ECO:0000256" key="13">
    <source>
        <dbReference type="RuleBase" id="RU000456"/>
    </source>
</evidence>
<comment type="caution">
    <text evidence="18">The sequence shown here is derived from an EMBL/GenBank/DDBJ whole genome shotgun (WGS) entry which is preliminary data.</text>
</comment>
<dbReference type="EC" id="7.1.1.9" evidence="14"/>
<evidence type="ECO:0000256" key="7">
    <source>
        <dbReference type="ARBA" id="ARBA00022967"/>
    </source>
</evidence>
<keyword evidence="5 13" id="KW-0812">Transmembrane</keyword>
<comment type="cofactor">
    <cofactor evidence="14">
        <name>Cu cation</name>
        <dbReference type="ChEBI" id="CHEBI:23378"/>
    </cofactor>
    <text evidence="14">Binds a copper A center.</text>
</comment>
<dbReference type="InterPro" id="IPR002429">
    <property type="entry name" value="CcO_II-like_C"/>
</dbReference>
<dbReference type="Proteomes" id="UP000019141">
    <property type="component" value="Unassembled WGS sequence"/>
</dbReference>
<keyword evidence="8 13" id="KW-0249">Electron transport</keyword>
<evidence type="ECO:0000259" key="16">
    <source>
        <dbReference type="PROSITE" id="PS50857"/>
    </source>
</evidence>
<dbReference type="EMBL" id="AZHW01000725">
    <property type="protein sequence ID" value="ETW96930.1"/>
    <property type="molecule type" value="Genomic_DNA"/>
</dbReference>
<dbReference type="Gene3D" id="1.10.287.90">
    <property type="match status" value="1"/>
</dbReference>
<evidence type="ECO:0000256" key="8">
    <source>
        <dbReference type="ARBA" id="ARBA00022982"/>
    </source>
</evidence>
<evidence type="ECO:0000256" key="11">
    <source>
        <dbReference type="ARBA" id="ARBA00023136"/>
    </source>
</evidence>
<reference evidence="18 19" key="1">
    <citation type="journal article" date="2014" name="Nature">
        <title>An environmental bacterial taxon with a large and distinct metabolic repertoire.</title>
        <authorList>
            <person name="Wilson M.C."/>
            <person name="Mori T."/>
            <person name="Ruckert C."/>
            <person name="Uria A.R."/>
            <person name="Helf M.J."/>
            <person name="Takada K."/>
            <person name="Gernert C."/>
            <person name="Steffens U.A."/>
            <person name="Heycke N."/>
            <person name="Schmitt S."/>
            <person name="Rinke C."/>
            <person name="Helfrich E.J."/>
            <person name="Brachmann A.O."/>
            <person name="Gurgui C."/>
            <person name="Wakimoto T."/>
            <person name="Kracht M."/>
            <person name="Crusemann M."/>
            <person name="Hentschel U."/>
            <person name="Abe I."/>
            <person name="Matsunaga S."/>
            <person name="Kalinowski J."/>
            <person name="Takeyama H."/>
            <person name="Piel J."/>
        </authorList>
    </citation>
    <scope>NUCLEOTIDE SEQUENCE [LARGE SCALE GENOMIC DNA]</scope>
    <source>
        <strain evidence="19">TSY1</strain>
    </source>
</reference>
<dbReference type="InterPro" id="IPR045187">
    <property type="entry name" value="CcO_II"/>
</dbReference>
<evidence type="ECO:0000256" key="3">
    <source>
        <dbReference type="ARBA" id="ARBA00022448"/>
    </source>
</evidence>
<dbReference type="InterPro" id="IPR014222">
    <property type="entry name" value="Cyt_c_oxidase_su2"/>
</dbReference>
<dbReference type="InterPro" id="IPR036257">
    <property type="entry name" value="Cyt_c_oxidase_su2_TM_sf"/>
</dbReference>
<dbReference type="PANTHER" id="PTHR22888">
    <property type="entry name" value="CYTOCHROME C OXIDASE, SUBUNIT II"/>
    <property type="match status" value="1"/>
</dbReference>
<evidence type="ECO:0000256" key="1">
    <source>
        <dbReference type="ARBA" id="ARBA00004141"/>
    </source>
</evidence>
<keyword evidence="7" id="KW-1278">Translocase</keyword>
<evidence type="ECO:0000256" key="9">
    <source>
        <dbReference type="ARBA" id="ARBA00022989"/>
    </source>
</evidence>
<keyword evidence="6 14" id="KW-0479">Metal-binding</keyword>
<comment type="catalytic activity">
    <reaction evidence="14">
        <text>4 Fe(II)-[cytochrome c] + O2 + 8 H(+)(in) = 4 Fe(III)-[cytochrome c] + 2 H2O + 4 H(+)(out)</text>
        <dbReference type="Rhea" id="RHEA:11436"/>
        <dbReference type="Rhea" id="RHEA-COMP:10350"/>
        <dbReference type="Rhea" id="RHEA-COMP:14399"/>
        <dbReference type="ChEBI" id="CHEBI:15377"/>
        <dbReference type="ChEBI" id="CHEBI:15378"/>
        <dbReference type="ChEBI" id="CHEBI:15379"/>
        <dbReference type="ChEBI" id="CHEBI:29033"/>
        <dbReference type="ChEBI" id="CHEBI:29034"/>
        <dbReference type="EC" id="7.1.1.9"/>
    </reaction>
</comment>
<organism evidence="18 19">
    <name type="scientific">Entotheonella factor</name>
    <dbReference type="NCBI Taxonomy" id="1429438"/>
    <lineage>
        <taxon>Bacteria</taxon>
        <taxon>Pseudomonadati</taxon>
        <taxon>Nitrospinota/Tectimicrobiota group</taxon>
        <taxon>Candidatus Tectimicrobiota</taxon>
        <taxon>Candidatus Entotheonellia</taxon>
        <taxon>Candidatus Entotheonellales</taxon>
        <taxon>Candidatus Entotheonellaceae</taxon>
        <taxon>Candidatus Entotheonella</taxon>
    </lineage>
</organism>
<dbReference type="NCBIfam" id="TIGR02866">
    <property type="entry name" value="CoxB"/>
    <property type="match status" value="1"/>
</dbReference>
<feature type="domain" description="Cytochrome oxidase subunit II copper A binding" evidence="16">
    <location>
        <begin position="100"/>
        <end position="220"/>
    </location>
</feature>
<dbReference type="Pfam" id="PF02790">
    <property type="entry name" value="COX2_TM"/>
    <property type="match status" value="1"/>
</dbReference>
<name>W4LGU4_ENTF1</name>
<evidence type="ECO:0000256" key="15">
    <source>
        <dbReference type="SAM" id="Phobius"/>
    </source>
</evidence>
<evidence type="ECO:0000256" key="6">
    <source>
        <dbReference type="ARBA" id="ARBA00022723"/>
    </source>
</evidence>
<evidence type="ECO:0000313" key="18">
    <source>
        <dbReference type="EMBL" id="ETW96930.1"/>
    </source>
</evidence>
<comment type="function">
    <text evidence="12 14">Subunits I and II form the functional core of the enzyme complex. Electrons originating in cytochrome c are transferred via heme a and Cu(A) to the binuclear center formed by heme a3 and Cu(B).</text>
</comment>
<keyword evidence="4 13" id="KW-0679">Respiratory chain</keyword>
<dbReference type="SUPFAM" id="SSF81464">
    <property type="entry name" value="Cytochrome c oxidase subunit II-like, transmembrane region"/>
    <property type="match status" value="1"/>
</dbReference>
<feature type="transmembrane region" description="Helical" evidence="15">
    <location>
        <begin position="70"/>
        <end position="92"/>
    </location>
</feature>
<dbReference type="PROSITE" id="PS50857">
    <property type="entry name" value="COX2_CUA"/>
    <property type="match status" value="1"/>
</dbReference>
<keyword evidence="11 15" id="KW-0472">Membrane</keyword>
<feature type="domain" description="Cytochrome oxidase subunit II transmembrane region profile" evidence="17">
    <location>
        <begin position="1"/>
        <end position="98"/>
    </location>
</feature>
<evidence type="ECO:0000256" key="5">
    <source>
        <dbReference type="ARBA" id="ARBA00022692"/>
    </source>
</evidence>
<evidence type="ECO:0000259" key="17">
    <source>
        <dbReference type="PROSITE" id="PS50999"/>
    </source>
</evidence>
<dbReference type="GO" id="GO:0004129">
    <property type="term" value="F:cytochrome-c oxidase activity"/>
    <property type="evidence" value="ECO:0007669"/>
    <property type="project" value="UniProtKB-EC"/>
</dbReference>
<feature type="transmembrane region" description="Helical" evidence="15">
    <location>
        <begin position="29"/>
        <end position="49"/>
    </location>
</feature>
<dbReference type="AlphaFoldDB" id="W4LGU4"/>
<gene>
    <name evidence="18" type="ORF">ETSY1_24640</name>
</gene>
<dbReference type="PRINTS" id="PR01166">
    <property type="entry name" value="CYCOXIDASEII"/>
</dbReference>
<dbReference type="InterPro" id="IPR001505">
    <property type="entry name" value="Copper_CuA"/>
</dbReference>
<dbReference type="HOGENOM" id="CLU_036876_4_3_7"/>
<accession>W4LGU4</accession>
<sequence>MFKWLDMLALLPEQASTYAADVDRVFYVIYYITFFVFFLVTFLLVWFVIKYRAKPGQRAIYSHGNNTLEIVWTAVPSAVFIILFLISASTWANIKIFKPKGDVEVRLIAKQFAWEYYYPGPDGKFDSDDDVQIDGDFYVPVNKKVVLRMQGTDVIHSIFIPVLRLKQDILPGREITAWFEATKTGRFEVPCAELCGPGHSGMKGWLNVLSEEEYQAWAAENGVSNPESGN</sequence>
<evidence type="ECO:0000256" key="14">
    <source>
        <dbReference type="RuleBase" id="RU004024"/>
    </source>
</evidence>
<keyword evidence="10 14" id="KW-0186">Copper</keyword>
<dbReference type="PANTHER" id="PTHR22888:SF9">
    <property type="entry name" value="CYTOCHROME C OXIDASE SUBUNIT 2"/>
    <property type="match status" value="1"/>
</dbReference>
<dbReference type="SUPFAM" id="SSF49503">
    <property type="entry name" value="Cupredoxins"/>
    <property type="match status" value="1"/>
</dbReference>
<dbReference type="PROSITE" id="PS00078">
    <property type="entry name" value="COX2"/>
    <property type="match status" value="1"/>
</dbReference>
<dbReference type="GO" id="GO:0016491">
    <property type="term" value="F:oxidoreductase activity"/>
    <property type="evidence" value="ECO:0007669"/>
    <property type="project" value="InterPro"/>
</dbReference>
<evidence type="ECO:0000256" key="12">
    <source>
        <dbReference type="ARBA" id="ARBA00024688"/>
    </source>
</evidence>
<protein>
    <recommendedName>
        <fullName evidence="14">Cytochrome c oxidase subunit 2</fullName>
        <ecNumber evidence="14">7.1.1.9</ecNumber>
    </recommendedName>
</protein>
<comment type="subcellular location">
    <subcellularLocation>
        <location evidence="13">Cell membrane</location>
        <topology evidence="13">Multi-pass membrane protein</topology>
    </subcellularLocation>
    <subcellularLocation>
        <location evidence="1">Membrane</location>
        <topology evidence="1">Multi-pass membrane protein</topology>
    </subcellularLocation>
</comment>
<evidence type="ECO:0000256" key="10">
    <source>
        <dbReference type="ARBA" id="ARBA00023008"/>
    </source>
</evidence>
<comment type="similarity">
    <text evidence="2 13">Belongs to the cytochrome c oxidase subunit 2 family.</text>
</comment>
<evidence type="ECO:0000313" key="19">
    <source>
        <dbReference type="Proteomes" id="UP000019141"/>
    </source>
</evidence>
<dbReference type="GO" id="GO:0005507">
    <property type="term" value="F:copper ion binding"/>
    <property type="evidence" value="ECO:0007669"/>
    <property type="project" value="InterPro"/>
</dbReference>
<dbReference type="Pfam" id="PF00116">
    <property type="entry name" value="COX2"/>
    <property type="match status" value="1"/>
</dbReference>
<dbReference type="GO" id="GO:0005886">
    <property type="term" value="C:plasma membrane"/>
    <property type="evidence" value="ECO:0007669"/>
    <property type="project" value="UniProtKB-SubCell"/>
</dbReference>
<evidence type="ECO:0000256" key="4">
    <source>
        <dbReference type="ARBA" id="ARBA00022660"/>
    </source>
</evidence>
<dbReference type="PROSITE" id="PS50999">
    <property type="entry name" value="COX2_TM"/>
    <property type="match status" value="1"/>
</dbReference>
<proteinExistence type="inferred from homology"/>
<keyword evidence="9 15" id="KW-1133">Transmembrane helix</keyword>
<evidence type="ECO:0000256" key="2">
    <source>
        <dbReference type="ARBA" id="ARBA00007866"/>
    </source>
</evidence>
<dbReference type="InterPro" id="IPR008972">
    <property type="entry name" value="Cupredoxin"/>
</dbReference>
<dbReference type="GO" id="GO:0042773">
    <property type="term" value="P:ATP synthesis coupled electron transport"/>
    <property type="evidence" value="ECO:0007669"/>
    <property type="project" value="TreeGrafter"/>
</dbReference>
<dbReference type="Gene3D" id="2.60.40.420">
    <property type="entry name" value="Cupredoxins - blue copper proteins"/>
    <property type="match status" value="1"/>
</dbReference>